<reference evidence="2" key="1">
    <citation type="submission" date="2020-08" db="EMBL/GenBank/DDBJ databases">
        <title>Genetic structure, function and evolution of capsule biosynthesis loci in Vibrio parahaemolyticus.</title>
        <authorList>
            <person name="Li L."/>
            <person name="Bian S."/>
        </authorList>
    </citation>
    <scope>NUCLEOTIDE SEQUENCE</scope>
    <source>
        <strain evidence="2">VP60</strain>
    </source>
</reference>
<evidence type="ECO:0000259" key="1">
    <source>
        <dbReference type="Pfam" id="PF04230"/>
    </source>
</evidence>
<dbReference type="Pfam" id="PF04230">
    <property type="entry name" value="PS_pyruv_trans"/>
    <property type="match status" value="1"/>
</dbReference>
<feature type="domain" description="Polysaccharide pyruvyl transferase" evidence="1">
    <location>
        <begin position="13"/>
        <end position="322"/>
    </location>
</feature>
<protein>
    <recommendedName>
        <fullName evidence="1">Polysaccharide pyruvyl transferase domain-containing protein</fullName>
    </recommendedName>
</protein>
<evidence type="ECO:0000313" key="2">
    <source>
        <dbReference type="EMBL" id="QOS21260.1"/>
    </source>
</evidence>
<dbReference type="AlphaFoldDB" id="A0A7M1W2M7"/>
<dbReference type="EMBL" id="MT898182">
    <property type="protein sequence ID" value="QOS21260.1"/>
    <property type="molecule type" value="Genomic_DNA"/>
</dbReference>
<accession>A0A7M1W2M7</accession>
<name>A0A7M1W2M7_VIBPH</name>
<dbReference type="PANTHER" id="PTHR36836">
    <property type="entry name" value="COLANIC ACID BIOSYNTHESIS PROTEIN WCAK"/>
    <property type="match status" value="1"/>
</dbReference>
<organism evidence="2">
    <name type="scientific">Vibrio parahaemolyticus</name>
    <dbReference type="NCBI Taxonomy" id="670"/>
    <lineage>
        <taxon>Bacteria</taxon>
        <taxon>Pseudomonadati</taxon>
        <taxon>Pseudomonadota</taxon>
        <taxon>Gammaproteobacteria</taxon>
        <taxon>Vibrionales</taxon>
        <taxon>Vibrionaceae</taxon>
        <taxon>Vibrio</taxon>
    </lineage>
</organism>
<sequence>MKVIVVGMIYSNNLGDGVIFHSLKLALEELGAKVDSLDTSGMKGFQSIESNKSNKNNKGLKSKLINISPTLYKSLTIVTSMIGRKKFNKFAEEKIKNADMVIIGGGQLITNFTETLPTRLLDIAELCNRNSKPYSIYGCGVGNSFTKLGKSKYTKLLNGASYVSVRGLDSKARLEKYCNIKGVKLVPDPVFGLNSTKSLKESRIFVGICYQDIMSMAMHERKFLDIGKCGVEEIVFNIVNQYKQLDIRCAIFTNGDPVDFSYANEFYNKYKNVVDFELAERPTTPVELIDLISNFSHVISFRMHGAIIAHALGKPTLNIVWDKKINEVWGAVNNESVPVAVDDFIEKKTMLKLAKSLISKRDVSEIYNDSSRDNLKFCLESMERNSVIVS</sequence>
<gene>
    <name evidence="2" type="ORF">VP60_00031</name>
</gene>
<dbReference type="InterPro" id="IPR007345">
    <property type="entry name" value="Polysacch_pyruvyl_Trfase"/>
</dbReference>
<proteinExistence type="predicted"/>
<dbReference type="PANTHER" id="PTHR36836:SF1">
    <property type="entry name" value="COLANIC ACID BIOSYNTHESIS PROTEIN WCAK"/>
    <property type="match status" value="1"/>
</dbReference>